<dbReference type="EMBL" id="CAJOBF010000436">
    <property type="protein sequence ID" value="CAF3817567.1"/>
    <property type="molecule type" value="Genomic_DNA"/>
</dbReference>
<comment type="caution">
    <text evidence="1">The sequence shown here is derived from an EMBL/GenBank/DDBJ whole genome shotgun (WGS) entry which is preliminary data.</text>
</comment>
<dbReference type="Proteomes" id="UP000663842">
    <property type="component" value="Unassembled WGS sequence"/>
</dbReference>
<evidence type="ECO:0000313" key="3">
    <source>
        <dbReference type="Proteomes" id="UP000663866"/>
    </source>
</evidence>
<reference evidence="1" key="1">
    <citation type="submission" date="2021-02" db="EMBL/GenBank/DDBJ databases">
        <authorList>
            <person name="Nowell W R."/>
        </authorList>
    </citation>
    <scope>NUCLEOTIDE SEQUENCE</scope>
</reference>
<sequence length="104" mass="11872">MTSANNTPDDLKRRYVLQEQFPIQTTSLATKSANGSFNEAEKDIELLQQTNQDLALDTHLSKRKRITILIYMTAEFYDEQVTLIDFNMKNFSSRSASTIHHSSG</sequence>
<keyword evidence="3" id="KW-1185">Reference proteome</keyword>
<name>A0A818XQW1_9BILA</name>
<proteinExistence type="predicted"/>
<dbReference type="Proteomes" id="UP000663866">
    <property type="component" value="Unassembled WGS sequence"/>
</dbReference>
<evidence type="ECO:0000313" key="2">
    <source>
        <dbReference type="EMBL" id="CAF3817567.1"/>
    </source>
</evidence>
<gene>
    <name evidence="1" type="ORF">OVN521_LOCUS754</name>
    <name evidence="2" type="ORF">UXM345_LOCUS5771</name>
</gene>
<dbReference type="EMBL" id="CAJOBG010000043">
    <property type="protein sequence ID" value="CAF3744290.1"/>
    <property type="molecule type" value="Genomic_DNA"/>
</dbReference>
<protein>
    <submittedName>
        <fullName evidence="1">Uncharacterized protein</fullName>
    </submittedName>
</protein>
<evidence type="ECO:0000313" key="1">
    <source>
        <dbReference type="EMBL" id="CAF3744290.1"/>
    </source>
</evidence>
<organism evidence="1 3">
    <name type="scientific">Rotaria magnacalcarata</name>
    <dbReference type="NCBI Taxonomy" id="392030"/>
    <lineage>
        <taxon>Eukaryota</taxon>
        <taxon>Metazoa</taxon>
        <taxon>Spiralia</taxon>
        <taxon>Gnathifera</taxon>
        <taxon>Rotifera</taxon>
        <taxon>Eurotatoria</taxon>
        <taxon>Bdelloidea</taxon>
        <taxon>Philodinida</taxon>
        <taxon>Philodinidae</taxon>
        <taxon>Rotaria</taxon>
    </lineage>
</organism>
<accession>A0A818XQW1</accession>
<dbReference type="AlphaFoldDB" id="A0A818XQW1"/>